<protein>
    <submittedName>
        <fullName evidence="1">Uncharacterized protein</fullName>
    </submittedName>
</protein>
<organism evidence="1">
    <name type="scientific">uncultured Caudovirales phage</name>
    <dbReference type="NCBI Taxonomy" id="2100421"/>
    <lineage>
        <taxon>Viruses</taxon>
        <taxon>Duplodnaviria</taxon>
        <taxon>Heunggongvirae</taxon>
        <taxon>Uroviricota</taxon>
        <taxon>Caudoviricetes</taxon>
        <taxon>Peduoviridae</taxon>
        <taxon>Maltschvirus</taxon>
        <taxon>Maltschvirus maltsch</taxon>
    </lineage>
</organism>
<proteinExistence type="predicted"/>
<accession>A0A6J7WSV9</accession>
<evidence type="ECO:0000313" key="1">
    <source>
        <dbReference type="EMBL" id="CAB5221066.1"/>
    </source>
</evidence>
<gene>
    <name evidence="1" type="ORF">UFOVP241_71</name>
</gene>
<name>A0A6J7WSV9_9CAUD</name>
<dbReference type="EMBL" id="LR798286">
    <property type="protein sequence ID" value="CAB5221066.1"/>
    <property type="molecule type" value="Genomic_DNA"/>
</dbReference>
<reference evidence="1" key="1">
    <citation type="submission" date="2020-05" db="EMBL/GenBank/DDBJ databases">
        <authorList>
            <person name="Chiriac C."/>
            <person name="Salcher M."/>
            <person name="Ghai R."/>
            <person name="Kavagutti S V."/>
        </authorList>
    </citation>
    <scope>NUCLEOTIDE SEQUENCE</scope>
</reference>
<sequence>MSELSDALRQFADRIEKGQALVGASQCVVVLADDAGQTSATYIGRLVPAKSAGIHLLARGIQNFNETAPTSGMQATRGSTH</sequence>